<comment type="caution">
    <text evidence="2">The sequence shown here is derived from an EMBL/GenBank/DDBJ whole genome shotgun (WGS) entry which is preliminary data.</text>
</comment>
<keyword evidence="1" id="KW-0472">Membrane</keyword>
<keyword evidence="1" id="KW-1133">Transmembrane helix</keyword>
<organism evidence="2 3">
    <name type="scientific">Lachnospira intestinalis</name>
    <dbReference type="NCBI Taxonomy" id="3133158"/>
    <lineage>
        <taxon>Bacteria</taxon>
        <taxon>Bacillati</taxon>
        <taxon>Bacillota</taxon>
        <taxon>Clostridia</taxon>
        <taxon>Lachnospirales</taxon>
        <taxon>Lachnospiraceae</taxon>
        <taxon>Lachnospira</taxon>
    </lineage>
</organism>
<proteinExistence type="predicted"/>
<accession>A0ABV1GQP6</accession>
<keyword evidence="3" id="KW-1185">Reference proteome</keyword>
<evidence type="ECO:0000256" key="1">
    <source>
        <dbReference type="SAM" id="Phobius"/>
    </source>
</evidence>
<evidence type="ECO:0000313" key="2">
    <source>
        <dbReference type="EMBL" id="MEQ2535825.1"/>
    </source>
</evidence>
<protein>
    <submittedName>
        <fullName evidence="2">DUF3923 family protein</fullName>
    </submittedName>
</protein>
<sequence>MFTRTVDGHGAVQTLEVKLISFAVWGIFYLGVLAIEWKKEKSIKDIVMENICYD</sequence>
<dbReference type="EMBL" id="JBBMES010000015">
    <property type="protein sequence ID" value="MEQ2535825.1"/>
    <property type="molecule type" value="Genomic_DNA"/>
</dbReference>
<evidence type="ECO:0000313" key="3">
    <source>
        <dbReference type="Proteomes" id="UP001480973"/>
    </source>
</evidence>
<reference evidence="2 3" key="1">
    <citation type="submission" date="2024-03" db="EMBL/GenBank/DDBJ databases">
        <title>Human intestinal bacterial collection.</title>
        <authorList>
            <person name="Pauvert C."/>
            <person name="Hitch T.C.A."/>
            <person name="Clavel T."/>
        </authorList>
    </citation>
    <scope>NUCLEOTIDE SEQUENCE [LARGE SCALE GENOMIC DNA]</scope>
    <source>
        <strain evidence="2 3">CLA-JM-H10</strain>
    </source>
</reference>
<feature type="transmembrane region" description="Helical" evidence="1">
    <location>
        <begin position="20"/>
        <end position="37"/>
    </location>
</feature>
<gene>
    <name evidence="2" type="ORF">WMO38_11925</name>
</gene>
<keyword evidence="1" id="KW-0812">Transmembrane</keyword>
<name>A0ABV1GQP6_9FIRM</name>
<dbReference type="Proteomes" id="UP001480973">
    <property type="component" value="Unassembled WGS sequence"/>
</dbReference>
<dbReference type="Pfam" id="PF13061">
    <property type="entry name" value="DUF3923"/>
    <property type="match status" value="1"/>
</dbReference>
<dbReference type="InterPro" id="IPR025037">
    <property type="entry name" value="DUF3923"/>
</dbReference>